<dbReference type="PROSITE" id="PS50097">
    <property type="entry name" value="BTB"/>
    <property type="match status" value="1"/>
</dbReference>
<name>A0A2G8S3N9_9APHY</name>
<organism evidence="2 3">
    <name type="scientific">Ganoderma sinense ZZ0214-1</name>
    <dbReference type="NCBI Taxonomy" id="1077348"/>
    <lineage>
        <taxon>Eukaryota</taxon>
        <taxon>Fungi</taxon>
        <taxon>Dikarya</taxon>
        <taxon>Basidiomycota</taxon>
        <taxon>Agaricomycotina</taxon>
        <taxon>Agaricomycetes</taxon>
        <taxon>Polyporales</taxon>
        <taxon>Polyporaceae</taxon>
        <taxon>Ganoderma</taxon>
    </lineage>
</organism>
<dbReference type="EMBL" id="AYKW01000024">
    <property type="protein sequence ID" value="PIL28390.1"/>
    <property type="molecule type" value="Genomic_DNA"/>
</dbReference>
<proteinExistence type="predicted"/>
<evidence type="ECO:0000313" key="3">
    <source>
        <dbReference type="Proteomes" id="UP000230002"/>
    </source>
</evidence>
<feature type="domain" description="BTB" evidence="1">
    <location>
        <begin position="27"/>
        <end position="102"/>
    </location>
</feature>
<reference evidence="2 3" key="1">
    <citation type="journal article" date="2015" name="Sci. Rep.">
        <title>Chromosome-level genome map provides insights into diverse defense mechanisms in the medicinal fungus Ganoderma sinense.</title>
        <authorList>
            <person name="Zhu Y."/>
            <person name="Xu J."/>
            <person name="Sun C."/>
            <person name="Zhou S."/>
            <person name="Xu H."/>
            <person name="Nelson D.R."/>
            <person name="Qian J."/>
            <person name="Song J."/>
            <person name="Luo H."/>
            <person name="Xiang L."/>
            <person name="Li Y."/>
            <person name="Xu Z."/>
            <person name="Ji A."/>
            <person name="Wang L."/>
            <person name="Lu S."/>
            <person name="Hayward A."/>
            <person name="Sun W."/>
            <person name="Li X."/>
            <person name="Schwartz D.C."/>
            <person name="Wang Y."/>
            <person name="Chen S."/>
        </authorList>
    </citation>
    <scope>NUCLEOTIDE SEQUENCE [LARGE SCALE GENOMIC DNA]</scope>
    <source>
        <strain evidence="2 3">ZZ0214-1</strain>
    </source>
</reference>
<evidence type="ECO:0000259" key="1">
    <source>
        <dbReference type="PROSITE" id="PS50097"/>
    </source>
</evidence>
<dbReference type="Pfam" id="PF00651">
    <property type="entry name" value="BTB"/>
    <property type="match status" value="1"/>
</dbReference>
<protein>
    <recommendedName>
        <fullName evidence="1">BTB domain-containing protein</fullName>
    </recommendedName>
</protein>
<dbReference type="Gene3D" id="3.30.710.10">
    <property type="entry name" value="Potassium Channel Kv1.1, Chain A"/>
    <property type="match status" value="1"/>
</dbReference>
<dbReference type="InterPro" id="IPR000210">
    <property type="entry name" value="BTB/POZ_dom"/>
</dbReference>
<dbReference type="Proteomes" id="UP000230002">
    <property type="component" value="Unassembled WGS sequence"/>
</dbReference>
<evidence type="ECO:0000313" key="2">
    <source>
        <dbReference type="EMBL" id="PIL28390.1"/>
    </source>
</evidence>
<accession>A0A2G8S3N9</accession>
<sequence length="337" mass="37548">MQSQPSSSSADISSEPQKDPELWFEDGNVVIVAGTHAAFRVHAGVLSRHSEIFQNTFGVPQPPLPSPSDVIDGRPVVHVSDSAYDFKQLLHMLYDGARFMPPDRSAAFGVLAAVARLGHKYHIEWVLEESKRRLRSIFRPASYEEWLKQERRGSHLVKTIPSPSWIETLNLIQLLGETDMLPIAIYQCCQVPSLLFGKGMKRADGTAEMLDLPTIELCTKARVKLIQRQSTLNAETFCTGPSGSCKRRAECRRAIVESLYLGQVCRWPSICLAGDPTNGDQCIPHLIEGSEEGGDICDVCAAALMKRHENGKRKIWEELPTIIGVPVDNWDQRMDDA</sequence>
<dbReference type="STRING" id="1077348.A0A2G8S3N9"/>
<dbReference type="OrthoDB" id="3027208at2759"/>
<gene>
    <name evidence="2" type="ORF">GSI_09541</name>
</gene>
<dbReference type="SMART" id="SM00225">
    <property type="entry name" value="BTB"/>
    <property type="match status" value="1"/>
</dbReference>
<dbReference type="InterPro" id="IPR011333">
    <property type="entry name" value="SKP1/BTB/POZ_sf"/>
</dbReference>
<comment type="caution">
    <text evidence="2">The sequence shown here is derived from an EMBL/GenBank/DDBJ whole genome shotgun (WGS) entry which is preliminary data.</text>
</comment>
<dbReference type="AlphaFoldDB" id="A0A2G8S3N9"/>
<keyword evidence="3" id="KW-1185">Reference proteome</keyword>